<evidence type="ECO:0000259" key="4">
    <source>
        <dbReference type="Pfam" id="PF13649"/>
    </source>
</evidence>
<gene>
    <name evidence="5" type="ORF">GGE06_007553</name>
</gene>
<dbReference type="PANTHER" id="PTHR43861:SF1">
    <property type="entry name" value="TRANS-ACONITATE 2-METHYLTRANSFERASE"/>
    <property type="match status" value="1"/>
</dbReference>
<proteinExistence type="predicted"/>
<feature type="domain" description="DUF1254" evidence="3">
    <location>
        <begin position="28"/>
        <end position="129"/>
    </location>
</feature>
<protein>
    <submittedName>
        <fullName evidence="5">SAM-dependent methyltransferase</fullName>
    </submittedName>
</protein>
<evidence type="ECO:0000256" key="2">
    <source>
        <dbReference type="ARBA" id="ARBA00022679"/>
    </source>
</evidence>
<dbReference type="InterPro" id="IPR010679">
    <property type="entry name" value="DUF1254"/>
</dbReference>
<evidence type="ECO:0000259" key="3">
    <source>
        <dbReference type="Pfam" id="PF06863"/>
    </source>
</evidence>
<evidence type="ECO:0000313" key="5">
    <source>
        <dbReference type="EMBL" id="MBB4986585.1"/>
    </source>
</evidence>
<dbReference type="InterPro" id="IPR029063">
    <property type="entry name" value="SAM-dependent_MTases_sf"/>
</dbReference>
<sequence length="449" mass="48548">MRGTRAAGAVDNESAQILVARPLHVGFTLNSDTPYLGSGLDLRKGGPLVIELPAVPLVGLLDDHYHRWLVDLGLPGRNGPRGGKVLLLPAGYEGELPPESEGYEVVRSDTWQVLCALRALPLSGDADAANRLLAVDDGRCGDGGGRCWGGSGRVGAARPRRRPVRTGQDRTGRFRRRVSFRRRGGGAGLTAPCLARASYRSGAMAGCQRRWMSRKSTRGRATPWQFGFRVARMAEPSFLTAVRESYDTVAADYVERVPPPAAMDPLSRAMLAGFAELVRTARLGPVADLGCGPGRVTAHLAGLGVSAFGVDLSPKMIGLARQAYPDLRFTEGSMTALETRDDELGGILAWYSTHHTPPQWLPAVFAEFHRTLAPGGYLLWGDYVGDERLQPTQGYGRPVSYESYLLPLNRMIGLLEQAGLVVTARLEQEPGGRANRPHACLLARKPEEP</sequence>
<dbReference type="SUPFAM" id="SSF160935">
    <property type="entry name" value="VPA0735-like"/>
    <property type="match status" value="1"/>
</dbReference>
<organism evidence="5 6">
    <name type="scientific">Streptomyces nymphaeiformis</name>
    <dbReference type="NCBI Taxonomy" id="2663842"/>
    <lineage>
        <taxon>Bacteria</taxon>
        <taxon>Bacillati</taxon>
        <taxon>Actinomycetota</taxon>
        <taxon>Actinomycetes</taxon>
        <taxon>Kitasatosporales</taxon>
        <taxon>Streptomycetaceae</taxon>
        <taxon>Streptomyces</taxon>
    </lineage>
</organism>
<comment type="caution">
    <text evidence="5">The sequence shown here is derived from an EMBL/GenBank/DDBJ whole genome shotgun (WGS) entry which is preliminary data.</text>
</comment>
<dbReference type="Pfam" id="PF13649">
    <property type="entry name" value="Methyltransf_25"/>
    <property type="match status" value="1"/>
</dbReference>
<accession>A0A7W7XFM3</accession>
<dbReference type="Gene3D" id="2.60.40.1610">
    <property type="entry name" value="Domain of unknown function DUF1254"/>
    <property type="match status" value="1"/>
</dbReference>
<dbReference type="InterPro" id="IPR041698">
    <property type="entry name" value="Methyltransf_25"/>
</dbReference>
<evidence type="ECO:0000256" key="1">
    <source>
        <dbReference type="ARBA" id="ARBA00022603"/>
    </source>
</evidence>
<dbReference type="PANTHER" id="PTHR43861">
    <property type="entry name" value="TRANS-ACONITATE 2-METHYLTRANSFERASE-RELATED"/>
    <property type="match status" value="1"/>
</dbReference>
<keyword evidence="2 5" id="KW-0808">Transferase</keyword>
<evidence type="ECO:0000313" key="6">
    <source>
        <dbReference type="Proteomes" id="UP000582643"/>
    </source>
</evidence>
<name>A0A7W7XFM3_9ACTN</name>
<dbReference type="CDD" id="cd02440">
    <property type="entry name" value="AdoMet_MTases"/>
    <property type="match status" value="1"/>
</dbReference>
<dbReference type="SUPFAM" id="SSF53335">
    <property type="entry name" value="S-adenosyl-L-methionine-dependent methyltransferases"/>
    <property type="match status" value="1"/>
</dbReference>
<dbReference type="Pfam" id="PF06863">
    <property type="entry name" value="DUF1254"/>
    <property type="match status" value="1"/>
</dbReference>
<keyword evidence="6" id="KW-1185">Reference proteome</keyword>
<dbReference type="Gene3D" id="3.40.50.150">
    <property type="entry name" value="Vaccinia Virus protein VP39"/>
    <property type="match status" value="1"/>
</dbReference>
<dbReference type="InterPro" id="IPR037050">
    <property type="entry name" value="DUF1254_sf"/>
</dbReference>
<dbReference type="EMBL" id="JACHJY010000013">
    <property type="protein sequence ID" value="MBB4986585.1"/>
    <property type="molecule type" value="Genomic_DNA"/>
</dbReference>
<reference evidence="5 6" key="1">
    <citation type="submission" date="2020-08" db="EMBL/GenBank/DDBJ databases">
        <title>Genomic Encyclopedia of Type Strains, Phase III (KMG-III): the genomes of soil and plant-associated and newly described type strains.</title>
        <authorList>
            <person name="Whitman W."/>
        </authorList>
    </citation>
    <scope>NUCLEOTIDE SEQUENCE [LARGE SCALE GENOMIC DNA]</scope>
    <source>
        <strain evidence="5 6">SFB5A</strain>
    </source>
</reference>
<feature type="domain" description="Methyltransferase" evidence="4">
    <location>
        <begin position="286"/>
        <end position="376"/>
    </location>
</feature>
<keyword evidence="1 5" id="KW-0489">Methyltransferase</keyword>
<dbReference type="GO" id="GO:0008168">
    <property type="term" value="F:methyltransferase activity"/>
    <property type="evidence" value="ECO:0007669"/>
    <property type="project" value="UniProtKB-KW"/>
</dbReference>
<dbReference type="Proteomes" id="UP000582643">
    <property type="component" value="Unassembled WGS sequence"/>
</dbReference>
<dbReference type="GO" id="GO:0017000">
    <property type="term" value="P:antibiotic biosynthetic process"/>
    <property type="evidence" value="ECO:0007669"/>
    <property type="project" value="UniProtKB-ARBA"/>
</dbReference>
<dbReference type="AlphaFoldDB" id="A0A7W7XFM3"/>
<dbReference type="GO" id="GO:0032259">
    <property type="term" value="P:methylation"/>
    <property type="evidence" value="ECO:0007669"/>
    <property type="project" value="UniProtKB-KW"/>
</dbReference>